<name>A0A3B0U722_9ZZZZ</name>
<protein>
    <submittedName>
        <fullName evidence="1">Uncharacterized protein</fullName>
    </submittedName>
</protein>
<organism evidence="1">
    <name type="scientific">hydrothermal vent metagenome</name>
    <dbReference type="NCBI Taxonomy" id="652676"/>
    <lineage>
        <taxon>unclassified sequences</taxon>
        <taxon>metagenomes</taxon>
        <taxon>ecological metagenomes</taxon>
    </lineage>
</organism>
<proteinExistence type="predicted"/>
<evidence type="ECO:0000313" key="1">
    <source>
        <dbReference type="EMBL" id="VAW24840.1"/>
    </source>
</evidence>
<accession>A0A3B0U722</accession>
<dbReference type="AlphaFoldDB" id="A0A3B0U722"/>
<reference evidence="1" key="1">
    <citation type="submission" date="2018-06" db="EMBL/GenBank/DDBJ databases">
        <authorList>
            <person name="Zhirakovskaya E."/>
        </authorList>
    </citation>
    <scope>NUCLEOTIDE SEQUENCE</scope>
</reference>
<dbReference type="EMBL" id="UOEQ01000561">
    <property type="protein sequence ID" value="VAW24840.1"/>
    <property type="molecule type" value="Genomic_DNA"/>
</dbReference>
<sequence length="21" mass="2341">NLIIDEMDQLIPAIDSLLGEK</sequence>
<gene>
    <name evidence="1" type="ORF">MNBD_ALPHA11-1715</name>
</gene>
<feature type="non-terminal residue" evidence="1">
    <location>
        <position position="1"/>
    </location>
</feature>